<keyword evidence="5" id="KW-1185">Reference proteome</keyword>
<dbReference type="Gene3D" id="2.30.30.40">
    <property type="entry name" value="SH3 Domains"/>
    <property type="match status" value="1"/>
</dbReference>
<dbReference type="GO" id="GO:0006508">
    <property type="term" value="P:proteolysis"/>
    <property type="evidence" value="ECO:0007669"/>
    <property type="project" value="UniProtKB-KW"/>
</dbReference>
<evidence type="ECO:0000313" key="4">
    <source>
        <dbReference type="EMBL" id="MCC9061446.1"/>
    </source>
</evidence>
<organism evidence="4 5">
    <name type="scientific">Flavobacterium piscisymbiosum</name>
    <dbReference type="NCBI Taxonomy" id="2893753"/>
    <lineage>
        <taxon>Bacteria</taxon>
        <taxon>Pseudomonadati</taxon>
        <taxon>Bacteroidota</taxon>
        <taxon>Flavobacteriia</taxon>
        <taxon>Flavobacteriales</taxon>
        <taxon>Flavobacteriaceae</taxon>
        <taxon>Flavobacterium</taxon>
    </lineage>
</organism>
<evidence type="ECO:0000256" key="3">
    <source>
        <dbReference type="ARBA" id="ARBA00022801"/>
    </source>
</evidence>
<dbReference type="Proteomes" id="UP001430679">
    <property type="component" value="Unassembled WGS sequence"/>
</dbReference>
<dbReference type="RefSeq" id="WP_230032488.1">
    <property type="nucleotide sequence ID" value="NZ_JAJJMM010000001.1"/>
</dbReference>
<dbReference type="PANTHER" id="PTHR43343:SF3">
    <property type="entry name" value="PROTEASE DO-LIKE 8, CHLOROPLASTIC"/>
    <property type="match status" value="1"/>
</dbReference>
<reference evidence="4" key="1">
    <citation type="submission" date="2021-11" db="EMBL/GenBank/DDBJ databases">
        <title>Description of novel Flavobacterium species.</title>
        <authorList>
            <person name="Saticioglu I.B."/>
            <person name="Ay H."/>
            <person name="Altun S."/>
            <person name="Duman M."/>
        </authorList>
    </citation>
    <scope>NUCLEOTIDE SEQUENCE</scope>
    <source>
        <strain evidence="4">F-30</strain>
    </source>
</reference>
<comment type="caution">
    <text evidence="4">The sequence shown here is derived from an EMBL/GenBank/DDBJ whole genome shotgun (WGS) entry which is preliminary data.</text>
</comment>
<evidence type="ECO:0000256" key="1">
    <source>
        <dbReference type="ARBA" id="ARBA00010541"/>
    </source>
</evidence>
<dbReference type="PRINTS" id="PR00834">
    <property type="entry name" value="PROTEASES2C"/>
</dbReference>
<name>A0ABS8M7G6_9FLAO</name>
<dbReference type="GO" id="GO:0008233">
    <property type="term" value="F:peptidase activity"/>
    <property type="evidence" value="ECO:0007669"/>
    <property type="project" value="UniProtKB-KW"/>
</dbReference>
<keyword evidence="3" id="KW-0378">Hydrolase</keyword>
<dbReference type="SUPFAM" id="SSF50494">
    <property type="entry name" value="Trypsin-like serine proteases"/>
    <property type="match status" value="1"/>
</dbReference>
<proteinExistence type="inferred from homology"/>
<comment type="similarity">
    <text evidence="1">Belongs to the peptidase S1C family.</text>
</comment>
<protein>
    <submittedName>
        <fullName evidence="4">Serine protease</fullName>
    </submittedName>
</protein>
<dbReference type="EMBL" id="JAJJMM010000001">
    <property type="protein sequence ID" value="MCC9061446.1"/>
    <property type="molecule type" value="Genomic_DNA"/>
</dbReference>
<dbReference type="PANTHER" id="PTHR43343">
    <property type="entry name" value="PEPTIDASE S12"/>
    <property type="match status" value="1"/>
</dbReference>
<dbReference type="Pfam" id="PF13365">
    <property type="entry name" value="Trypsin_2"/>
    <property type="match status" value="1"/>
</dbReference>
<accession>A0ABS8M7G6</accession>
<dbReference type="Gene3D" id="2.40.10.10">
    <property type="entry name" value="Trypsin-like serine proteases"/>
    <property type="match status" value="2"/>
</dbReference>
<dbReference type="InterPro" id="IPR051201">
    <property type="entry name" value="Chloro_Bact_Ser_Proteases"/>
</dbReference>
<evidence type="ECO:0000256" key="2">
    <source>
        <dbReference type="ARBA" id="ARBA00022670"/>
    </source>
</evidence>
<sequence length="596" mass="66267">MKLILGIFIFLSQYSFGQTYKYPKCNSQEDSNLKILKITRDDYSTIIDFEYIRSEAQGIYIFLNPPNTDGSYYIKADGKTYKLTSTNGIGNTNGITPASQYKPVNFSATFEAIPKSVTQFDLIEGSSTGSWHFYGITLISSNNTRDETKILKSEAKMRESDNPLSKLITVIPAGTSIKILSFSISGYYKAEYKGQIGYLNEIYFQSSQINSSSSSKTWDEYNLKEHWKTNGMSKFEGIYESIGSYTDIEVPCTNRYGQTICYMTWRSYDVKYQVALVKQASDYNLIYLSGNPKGSEKIGGCNCDGESYLAPTSNHWKIGEVKARLYKTATPDFYKCDWFMGDKTLNPDGYITFENYAYFTLLLSGEKLTYLKLYPTVDENIEQNTNKIEKSSGTGYAISSNGYIATNHHVTNGATSIKVRGVNGDFSKTYSAKVIVDDKNNDLSIVKIDDPNFTTLGTIPYIIANRASDVGSSIFVLGYPLRATMGDEVKLTNGIISSKSGFQGDITSYQITAPVQPGNSGGPLFDDKGNIIGIINAKHVGAENASYAVKASYLMNLIDLMPTSPKLQTISTVTGKPLTEQVKILKKFTYIIEINQ</sequence>
<dbReference type="InterPro" id="IPR043504">
    <property type="entry name" value="Peptidase_S1_PA_chymotrypsin"/>
</dbReference>
<evidence type="ECO:0000313" key="5">
    <source>
        <dbReference type="Proteomes" id="UP001430679"/>
    </source>
</evidence>
<dbReference type="InterPro" id="IPR001940">
    <property type="entry name" value="Peptidase_S1C"/>
</dbReference>
<gene>
    <name evidence="4" type="ORF">LNP81_00400</name>
</gene>
<dbReference type="InterPro" id="IPR009003">
    <property type="entry name" value="Peptidase_S1_PA"/>
</dbReference>
<keyword evidence="2 4" id="KW-0645">Protease</keyword>